<dbReference type="EMBL" id="JAWDGP010001372">
    <property type="protein sequence ID" value="KAK3792463.1"/>
    <property type="molecule type" value="Genomic_DNA"/>
</dbReference>
<name>A0AAE1E4E8_9GAST</name>
<accession>A0AAE1E4E8</accession>
<gene>
    <name evidence="1" type="ORF">RRG08_049162</name>
</gene>
<evidence type="ECO:0000313" key="1">
    <source>
        <dbReference type="EMBL" id="KAK3792463.1"/>
    </source>
</evidence>
<dbReference type="AlphaFoldDB" id="A0AAE1E4E8"/>
<protein>
    <submittedName>
        <fullName evidence="1">Uncharacterized protein</fullName>
    </submittedName>
</protein>
<dbReference type="Proteomes" id="UP001283361">
    <property type="component" value="Unassembled WGS sequence"/>
</dbReference>
<organism evidence="1 2">
    <name type="scientific">Elysia crispata</name>
    <name type="common">lettuce slug</name>
    <dbReference type="NCBI Taxonomy" id="231223"/>
    <lineage>
        <taxon>Eukaryota</taxon>
        <taxon>Metazoa</taxon>
        <taxon>Spiralia</taxon>
        <taxon>Lophotrochozoa</taxon>
        <taxon>Mollusca</taxon>
        <taxon>Gastropoda</taxon>
        <taxon>Heterobranchia</taxon>
        <taxon>Euthyneura</taxon>
        <taxon>Panpulmonata</taxon>
        <taxon>Sacoglossa</taxon>
        <taxon>Placobranchoidea</taxon>
        <taxon>Plakobranchidae</taxon>
        <taxon>Elysia</taxon>
    </lineage>
</organism>
<keyword evidence="2" id="KW-1185">Reference proteome</keyword>
<sequence>MHSSPGTRPALQLRSFMHQSADHSCVSSSLSVQGHQPEHCPCQAGTMDSHHSPTEGRVRIPECADLEAMRAQ</sequence>
<comment type="caution">
    <text evidence="1">The sequence shown here is derived from an EMBL/GenBank/DDBJ whole genome shotgun (WGS) entry which is preliminary data.</text>
</comment>
<reference evidence="1" key="1">
    <citation type="journal article" date="2023" name="G3 (Bethesda)">
        <title>A reference genome for the long-term kleptoplast-retaining sea slug Elysia crispata morphotype clarki.</title>
        <authorList>
            <person name="Eastman K.E."/>
            <person name="Pendleton A.L."/>
            <person name="Shaikh M.A."/>
            <person name="Suttiyut T."/>
            <person name="Ogas R."/>
            <person name="Tomko P."/>
            <person name="Gavelis G."/>
            <person name="Widhalm J.R."/>
            <person name="Wisecaver J.H."/>
        </authorList>
    </citation>
    <scope>NUCLEOTIDE SEQUENCE</scope>
    <source>
        <strain evidence="1">ECLA1</strain>
    </source>
</reference>
<proteinExistence type="predicted"/>
<evidence type="ECO:0000313" key="2">
    <source>
        <dbReference type="Proteomes" id="UP001283361"/>
    </source>
</evidence>